<evidence type="ECO:0000259" key="4">
    <source>
        <dbReference type="Pfam" id="PF00135"/>
    </source>
</evidence>
<sequence length="508" mass="56211">MRRRPVWIWGISGWSMVSEVRIEAACGPLVGQRHGGVVRFLGIPYGERPVGQRRFARPEAKAAFARPFEAFSYGPAAPQRRTLPLPIARMARVSADFSEDCLSLNVWTPAVSGKRPVLVFIHGGGFIIGAGSQYPGDDLAARGDVVVVTMNYRLGLLGFNPFAEIFPGDERFVANAGLLDQRLALAWVRDNIAAFGGDPDQVTIAGESAGSVSVAWHLVAKASHPFYARAIMQSGTLSLFYGRDRAREIGDELRRSMGLTGGPGRLFELSPKELQSASRAAVRTRTGIVSWPYADEWEFGTAAPAALAKAAKPVPLIIGTTRDEFSLFTDLPLLPLATGKAEMTRVVERLAGRDTAERIARLYPGDRRGRIAFGTDLVFRMPTIAFADNHAKAGNEVFSYRLDWEAKGLFSRLGATHSVDLPLLFKDFMRPFRAVYVGLLPDPRRHMLSERMRDHWLSFVREGRPGGDWPAYVPEERRTMIFGEKDRIVADPEARRRIAWRGIDGFAT</sequence>
<dbReference type="Gene3D" id="3.40.50.1820">
    <property type="entry name" value="alpha/beta hydrolase"/>
    <property type="match status" value="1"/>
</dbReference>
<dbReference type="InterPro" id="IPR029058">
    <property type="entry name" value="AB_hydrolase_fold"/>
</dbReference>
<evidence type="ECO:0000313" key="5">
    <source>
        <dbReference type="EMBL" id="WAP68349.1"/>
    </source>
</evidence>
<evidence type="ECO:0000256" key="2">
    <source>
        <dbReference type="ARBA" id="ARBA00022801"/>
    </source>
</evidence>
<organism evidence="5 6">
    <name type="scientific">Jiella pelagia</name>
    <dbReference type="NCBI Taxonomy" id="2986949"/>
    <lineage>
        <taxon>Bacteria</taxon>
        <taxon>Pseudomonadati</taxon>
        <taxon>Pseudomonadota</taxon>
        <taxon>Alphaproteobacteria</taxon>
        <taxon>Hyphomicrobiales</taxon>
        <taxon>Aurantimonadaceae</taxon>
        <taxon>Jiella</taxon>
    </lineage>
</organism>
<reference evidence="5" key="1">
    <citation type="submission" date="2022-12" db="EMBL/GenBank/DDBJ databases">
        <title>Jiella pelagia sp. nov., isolated from phosphonate enriched culture of Northwest Pacific surface seawater.</title>
        <authorList>
            <person name="Shin D.Y."/>
            <person name="Hwang C.Y."/>
        </authorList>
    </citation>
    <scope>NUCLEOTIDE SEQUENCE</scope>
    <source>
        <strain evidence="5">HL-NP1</strain>
    </source>
</reference>
<proteinExistence type="inferred from homology"/>
<dbReference type="PANTHER" id="PTHR43918">
    <property type="entry name" value="ACETYLCHOLINESTERASE"/>
    <property type="match status" value="1"/>
</dbReference>
<evidence type="ECO:0000256" key="3">
    <source>
        <dbReference type="RuleBase" id="RU361235"/>
    </source>
</evidence>
<feature type="domain" description="Carboxylesterase type B" evidence="4">
    <location>
        <begin position="21"/>
        <end position="486"/>
    </location>
</feature>
<keyword evidence="6" id="KW-1185">Reference proteome</keyword>
<dbReference type="Proteomes" id="UP001164020">
    <property type="component" value="Chromosome"/>
</dbReference>
<protein>
    <recommendedName>
        <fullName evidence="3">Carboxylic ester hydrolase</fullName>
        <ecNumber evidence="3">3.1.1.-</ecNumber>
    </recommendedName>
</protein>
<name>A0ABY7BXT9_9HYPH</name>
<keyword evidence="2 3" id="KW-0378">Hydrolase</keyword>
<comment type="similarity">
    <text evidence="1 3">Belongs to the type-B carboxylesterase/lipase family.</text>
</comment>
<dbReference type="EC" id="3.1.1.-" evidence="3"/>
<dbReference type="InterPro" id="IPR050654">
    <property type="entry name" value="AChE-related_enzymes"/>
</dbReference>
<gene>
    <name evidence="5" type="ORF">OH818_23930</name>
</gene>
<dbReference type="RefSeq" id="WP_268880825.1">
    <property type="nucleotide sequence ID" value="NZ_CP114029.1"/>
</dbReference>
<evidence type="ECO:0000313" key="6">
    <source>
        <dbReference type="Proteomes" id="UP001164020"/>
    </source>
</evidence>
<dbReference type="InterPro" id="IPR019826">
    <property type="entry name" value="Carboxylesterase_B_AS"/>
</dbReference>
<dbReference type="SUPFAM" id="SSF53474">
    <property type="entry name" value="alpha/beta-Hydrolases"/>
    <property type="match status" value="1"/>
</dbReference>
<dbReference type="PROSITE" id="PS00122">
    <property type="entry name" value="CARBOXYLESTERASE_B_1"/>
    <property type="match status" value="1"/>
</dbReference>
<dbReference type="EMBL" id="CP114029">
    <property type="protein sequence ID" value="WAP68349.1"/>
    <property type="molecule type" value="Genomic_DNA"/>
</dbReference>
<dbReference type="PANTHER" id="PTHR43918:SF4">
    <property type="entry name" value="CARBOXYLIC ESTER HYDROLASE"/>
    <property type="match status" value="1"/>
</dbReference>
<evidence type="ECO:0000256" key="1">
    <source>
        <dbReference type="ARBA" id="ARBA00005964"/>
    </source>
</evidence>
<accession>A0ABY7BXT9</accession>
<dbReference type="Pfam" id="PF00135">
    <property type="entry name" value="COesterase"/>
    <property type="match status" value="1"/>
</dbReference>
<dbReference type="InterPro" id="IPR002018">
    <property type="entry name" value="CarbesteraseB"/>
</dbReference>